<keyword evidence="14" id="KW-1185">Reference proteome</keyword>
<evidence type="ECO:0000256" key="10">
    <source>
        <dbReference type="ARBA" id="ARBA00023180"/>
    </source>
</evidence>
<dbReference type="PANTHER" id="PTHR48056">
    <property type="entry name" value="LRR RECEPTOR-LIKE SERINE/THREONINE-PROTEIN KINASE-RELATED"/>
    <property type="match status" value="1"/>
</dbReference>
<reference evidence="13" key="5">
    <citation type="journal article" date="2021" name="G3 (Bethesda)">
        <title>Aegilops tauschii genome assembly Aet v5.0 features greater sequence contiguity and improved annotation.</title>
        <authorList>
            <person name="Wang L."/>
            <person name="Zhu T."/>
            <person name="Rodriguez J.C."/>
            <person name="Deal K.R."/>
            <person name="Dubcovsky J."/>
            <person name="McGuire P.E."/>
            <person name="Lux T."/>
            <person name="Spannagl M."/>
            <person name="Mayer K.F.X."/>
            <person name="Baldrich P."/>
            <person name="Meyers B.C."/>
            <person name="Huo N."/>
            <person name="Gu Y.Q."/>
            <person name="Zhou H."/>
            <person name="Devos K.M."/>
            <person name="Bennetzen J.L."/>
            <person name="Unver T."/>
            <person name="Budak H."/>
            <person name="Gulick P.J."/>
            <person name="Galiba G."/>
            <person name="Kalapos B."/>
            <person name="Nelson D.R."/>
            <person name="Li P."/>
            <person name="You F.M."/>
            <person name="Luo M.C."/>
            <person name="Dvorak J."/>
        </authorList>
    </citation>
    <scope>NUCLEOTIDE SEQUENCE [LARGE SCALE GENOMIC DNA]</scope>
    <source>
        <strain evidence="13">cv. AL8/78</strain>
    </source>
</reference>
<evidence type="ECO:0000256" key="8">
    <source>
        <dbReference type="ARBA" id="ARBA00023136"/>
    </source>
</evidence>
<keyword evidence="8" id="KW-0472">Membrane</keyword>
<protein>
    <recommendedName>
        <fullName evidence="15">Piriformospora indica-insensitive protein 2</fullName>
    </recommendedName>
</protein>
<reference evidence="14" key="1">
    <citation type="journal article" date="2014" name="Science">
        <title>Ancient hybridizations among the ancestral genomes of bread wheat.</title>
        <authorList>
            <consortium name="International Wheat Genome Sequencing Consortium,"/>
            <person name="Marcussen T."/>
            <person name="Sandve S.R."/>
            <person name="Heier L."/>
            <person name="Spannagl M."/>
            <person name="Pfeifer M."/>
            <person name="Jakobsen K.S."/>
            <person name="Wulff B.B."/>
            <person name="Steuernagel B."/>
            <person name="Mayer K.F."/>
            <person name="Olsen O.A."/>
        </authorList>
    </citation>
    <scope>NUCLEOTIDE SEQUENCE [LARGE SCALE GENOMIC DNA]</scope>
    <source>
        <strain evidence="14">cv. AL8/78</strain>
    </source>
</reference>
<feature type="region of interest" description="Disordered" evidence="11">
    <location>
        <begin position="413"/>
        <end position="432"/>
    </location>
</feature>
<evidence type="ECO:0000256" key="2">
    <source>
        <dbReference type="ARBA" id="ARBA00022475"/>
    </source>
</evidence>
<feature type="region of interest" description="Disordered" evidence="11">
    <location>
        <begin position="497"/>
        <end position="531"/>
    </location>
</feature>
<reference evidence="13" key="4">
    <citation type="submission" date="2019-03" db="UniProtKB">
        <authorList>
            <consortium name="EnsemblPlants"/>
        </authorList>
    </citation>
    <scope>IDENTIFICATION</scope>
</reference>
<feature type="compositionally biased region" description="Polar residues" evidence="11">
    <location>
        <begin position="511"/>
        <end position="527"/>
    </location>
</feature>
<keyword evidence="10" id="KW-0325">Glycoprotein</keyword>
<dbReference type="GO" id="GO:0051707">
    <property type="term" value="P:response to other organism"/>
    <property type="evidence" value="ECO:0007669"/>
    <property type="project" value="UniProtKB-ARBA"/>
</dbReference>
<feature type="chain" id="PRO_5019071453" description="Piriformospora indica-insensitive protein 2" evidence="12">
    <location>
        <begin position="29"/>
        <end position="589"/>
    </location>
</feature>
<reference evidence="14" key="2">
    <citation type="journal article" date="2017" name="Nat. Plants">
        <title>The Aegilops tauschii genome reveals multiple impacts of transposons.</title>
        <authorList>
            <person name="Zhao G."/>
            <person name="Zou C."/>
            <person name="Li K."/>
            <person name="Wang K."/>
            <person name="Li T."/>
            <person name="Gao L."/>
            <person name="Zhang X."/>
            <person name="Wang H."/>
            <person name="Yang Z."/>
            <person name="Liu X."/>
            <person name="Jiang W."/>
            <person name="Mao L."/>
            <person name="Kong X."/>
            <person name="Jiao Y."/>
            <person name="Jia J."/>
        </authorList>
    </citation>
    <scope>NUCLEOTIDE SEQUENCE [LARGE SCALE GENOMIC DNA]</scope>
    <source>
        <strain evidence="14">cv. AL8/78</strain>
    </source>
</reference>
<dbReference type="InterPro" id="IPR001611">
    <property type="entry name" value="Leu-rich_rpt"/>
</dbReference>
<evidence type="ECO:0000256" key="6">
    <source>
        <dbReference type="ARBA" id="ARBA00022741"/>
    </source>
</evidence>
<dbReference type="GO" id="GO:0005524">
    <property type="term" value="F:ATP binding"/>
    <property type="evidence" value="ECO:0007669"/>
    <property type="project" value="UniProtKB-KW"/>
</dbReference>
<evidence type="ECO:0000256" key="1">
    <source>
        <dbReference type="ARBA" id="ARBA00004236"/>
    </source>
</evidence>
<evidence type="ECO:0000256" key="5">
    <source>
        <dbReference type="ARBA" id="ARBA00022737"/>
    </source>
</evidence>
<reference evidence="13" key="3">
    <citation type="journal article" date="2017" name="Nature">
        <title>Genome sequence of the progenitor of the wheat D genome Aegilops tauschii.</title>
        <authorList>
            <person name="Luo M.C."/>
            <person name="Gu Y.Q."/>
            <person name="Puiu D."/>
            <person name="Wang H."/>
            <person name="Twardziok S.O."/>
            <person name="Deal K.R."/>
            <person name="Huo N."/>
            <person name="Zhu T."/>
            <person name="Wang L."/>
            <person name="Wang Y."/>
            <person name="McGuire P.E."/>
            <person name="Liu S."/>
            <person name="Long H."/>
            <person name="Ramasamy R.K."/>
            <person name="Rodriguez J.C."/>
            <person name="Van S.L."/>
            <person name="Yuan L."/>
            <person name="Wang Z."/>
            <person name="Xia Z."/>
            <person name="Xiao L."/>
            <person name="Anderson O.D."/>
            <person name="Ouyang S."/>
            <person name="Liang Y."/>
            <person name="Zimin A.V."/>
            <person name="Pertea G."/>
            <person name="Qi P."/>
            <person name="Bennetzen J.L."/>
            <person name="Dai X."/>
            <person name="Dawson M.W."/>
            <person name="Muller H.G."/>
            <person name="Kugler K."/>
            <person name="Rivarola-Duarte L."/>
            <person name="Spannagl M."/>
            <person name="Mayer K.F.X."/>
            <person name="Lu F.H."/>
            <person name="Bevan M.W."/>
            <person name="Leroy P."/>
            <person name="Li P."/>
            <person name="You F.M."/>
            <person name="Sun Q."/>
            <person name="Liu Z."/>
            <person name="Lyons E."/>
            <person name="Wicker T."/>
            <person name="Salzberg S.L."/>
            <person name="Devos K.M."/>
            <person name="Dvorak J."/>
        </authorList>
    </citation>
    <scope>NUCLEOTIDE SEQUENCE [LARGE SCALE GENOMIC DNA]</scope>
    <source>
        <strain evidence="13">cv. AL8/78</strain>
    </source>
</reference>
<evidence type="ECO:0008006" key="15">
    <source>
        <dbReference type="Google" id="ProtNLM"/>
    </source>
</evidence>
<feature type="compositionally biased region" description="Polar residues" evidence="11">
    <location>
        <begin position="413"/>
        <end position="427"/>
    </location>
</feature>
<name>A0A453DYP0_AEGTS</name>
<keyword evidence="7" id="KW-0067">ATP-binding</keyword>
<proteinExistence type="predicted"/>
<dbReference type="Proteomes" id="UP000015105">
    <property type="component" value="Chromosome 3D"/>
</dbReference>
<comment type="subcellular location">
    <subcellularLocation>
        <location evidence="1">Cell membrane</location>
    </subcellularLocation>
</comment>
<dbReference type="FunFam" id="3.80.10.10:FF:000383">
    <property type="entry name" value="Leucine-rich repeat receptor protein kinase EMS1"/>
    <property type="match status" value="1"/>
</dbReference>
<organism evidence="13 14">
    <name type="scientific">Aegilops tauschii subsp. strangulata</name>
    <name type="common">Goatgrass</name>
    <dbReference type="NCBI Taxonomy" id="200361"/>
    <lineage>
        <taxon>Eukaryota</taxon>
        <taxon>Viridiplantae</taxon>
        <taxon>Streptophyta</taxon>
        <taxon>Embryophyta</taxon>
        <taxon>Tracheophyta</taxon>
        <taxon>Spermatophyta</taxon>
        <taxon>Magnoliopsida</taxon>
        <taxon>Liliopsida</taxon>
        <taxon>Poales</taxon>
        <taxon>Poaceae</taxon>
        <taxon>BOP clade</taxon>
        <taxon>Pooideae</taxon>
        <taxon>Triticodae</taxon>
        <taxon>Triticeae</taxon>
        <taxon>Triticinae</taxon>
        <taxon>Aegilops</taxon>
    </lineage>
</organism>
<keyword evidence="4 12" id="KW-0732">Signal</keyword>
<dbReference type="InterPro" id="IPR032675">
    <property type="entry name" value="LRR_dom_sf"/>
</dbReference>
<evidence type="ECO:0000256" key="7">
    <source>
        <dbReference type="ARBA" id="ARBA00022840"/>
    </source>
</evidence>
<evidence type="ECO:0000313" key="13">
    <source>
        <dbReference type="EnsemblPlants" id="AET3Gv20160700.1"/>
    </source>
</evidence>
<dbReference type="AlphaFoldDB" id="A0A453DYP0"/>
<sequence>MRRARGGRLLLPLAALFLALLLLSGCAAEGEDEEGSPVAAEEPEAPMEDKEKAALYAAIGGFVGKAWNGSGLFPDPCGQTPIQGVSCDLFNGLWYPTVVSIGPVLDNSLQCAPDARFSPQLFDLRRLKSLTFYACFPAANPTAIPAASWDKLAGTLETLEFRSNPGLSGAIPASLGRLGSLQSLVLVDNNLTGAVPPELGGLAKLRRLVLSRNGLSGPVPATLGNDNTQLRRLDELLIMDMSKNSLTGSLPPSLGGLKGLLKMDLSNNRLDGRIPPELAGLESLTLLDLRNNSLTGGLPGFVLGMAALQDLLLSSNPLLGGTLMQRGWEKMASLATLDLSNVGLAGAIPESMAAMPRLRLWSSARNRSLGIAAMDSGMAPARPTLDRSSEARLAIFSQPCGIRVPPNSGLLESSRSCRAGMPSTNSGSPPVRLLFRRSSSVRLSRPASSGGMRPSRRLLLRSILSSPLSPPSDGGRDPVREFLLMSTISSGSSRRLLLPSVAGTGPDSPFPDSTSRRSFASPPSSGGTAPVRLLSTRTRDCRLARRPRDAGMAPARPGFERNSSVSRVPESLSQFVAGMAVGLVAGKQA</sequence>
<keyword evidence="3" id="KW-0433">Leucine-rich repeat</keyword>
<dbReference type="STRING" id="200361.A0A453DYP0"/>
<dbReference type="Gramene" id="AET3Gv20160700.1">
    <property type="protein sequence ID" value="AET3Gv20160700.1"/>
    <property type="gene ID" value="AET3Gv20160700"/>
</dbReference>
<feature type="region of interest" description="Disordered" evidence="11">
    <location>
        <begin position="545"/>
        <end position="567"/>
    </location>
</feature>
<feature type="signal peptide" evidence="12">
    <location>
        <begin position="1"/>
        <end position="28"/>
    </location>
</feature>
<dbReference type="FunFam" id="3.80.10.10:FF:000269">
    <property type="entry name" value="Piriformospora indica-insensitive protein 2"/>
    <property type="match status" value="1"/>
</dbReference>
<dbReference type="Pfam" id="PF00560">
    <property type="entry name" value="LRR_1"/>
    <property type="match status" value="5"/>
</dbReference>
<evidence type="ECO:0000256" key="3">
    <source>
        <dbReference type="ARBA" id="ARBA00022614"/>
    </source>
</evidence>
<evidence type="ECO:0000256" key="4">
    <source>
        <dbReference type="ARBA" id="ARBA00022729"/>
    </source>
</evidence>
<dbReference type="EnsemblPlants" id="AET3Gv20160700.1">
    <property type="protein sequence ID" value="AET3Gv20160700.1"/>
    <property type="gene ID" value="AET3Gv20160700"/>
</dbReference>
<dbReference type="InterPro" id="IPR050647">
    <property type="entry name" value="Plant_LRR-RLKs"/>
</dbReference>
<keyword evidence="6" id="KW-0547">Nucleotide-binding</keyword>
<keyword evidence="2" id="KW-1003">Cell membrane</keyword>
<dbReference type="PROSITE" id="PS51257">
    <property type="entry name" value="PROKAR_LIPOPROTEIN"/>
    <property type="match status" value="1"/>
</dbReference>
<evidence type="ECO:0000256" key="11">
    <source>
        <dbReference type="SAM" id="MobiDB-lite"/>
    </source>
</evidence>
<evidence type="ECO:0000256" key="9">
    <source>
        <dbReference type="ARBA" id="ARBA00023170"/>
    </source>
</evidence>
<accession>A0A453DYP0</accession>
<dbReference type="PANTHER" id="PTHR48056:SF81">
    <property type="entry name" value="RECEPTOR PROTEIN-TYROSINE KINASE CEPR1"/>
    <property type="match status" value="1"/>
</dbReference>
<dbReference type="Gene3D" id="3.80.10.10">
    <property type="entry name" value="Ribonuclease Inhibitor"/>
    <property type="match status" value="1"/>
</dbReference>
<evidence type="ECO:0000313" key="14">
    <source>
        <dbReference type="Proteomes" id="UP000015105"/>
    </source>
</evidence>
<dbReference type="SUPFAM" id="SSF52058">
    <property type="entry name" value="L domain-like"/>
    <property type="match status" value="1"/>
</dbReference>
<evidence type="ECO:0000256" key="12">
    <source>
        <dbReference type="SAM" id="SignalP"/>
    </source>
</evidence>
<keyword evidence="9" id="KW-0675">Receptor</keyword>
<keyword evidence="5" id="KW-0677">Repeat</keyword>
<dbReference type="GO" id="GO:0005886">
    <property type="term" value="C:plasma membrane"/>
    <property type="evidence" value="ECO:0007669"/>
    <property type="project" value="UniProtKB-SubCell"/>
</dbReference>